<feature type="region of interest" description="Disordered" evidence="1">
    <location>
        <begin position="312"/>
        <end position="402"/>
    </location>
</feature>
<feature type="compositionally biased region" description="Acidic residues" evidence="1">
    <location>
        <begin position="556"/>
        <end position="566"/>
    </location>
</feature>
<organism evidence="3 4">
    <name type="scientific">Jaminaea rosea</name>
    <dbReference type="NCBI Taxonomy" id="1569628"/>
    <lineage>
        <taxon>Eukaryota</taxon>
        <taxon>Fungi</taxon>
        <taxon>Dikarya</taxon>
        <taxon>Basidiomycota</taxon>
        <taxon>Ustilaginomycotina</taxon>
        <taxon>Exobasidiomycetes</taxon>
        <taxon>Microstromatales</taxon>
        <taxon>Microstromatales incertae sedis</taxon>
        <taxon>Jaminaea</taxon>
    </lineage>
</organism>
<sequence>MDDLQPSPPPRPTILALPHELLLDILALVSPRDVASFSQTCRDANSLINGEGTAPSHLWRRLFLEGWDALPDEEAGHMRSILQSLTRARTDLRLGARSHPHLAKSHSRALHSLINATHSRLPRDSADDRNEDAPRSRSAATLASMFPPSYVGDRRWAAFVYPRQDVKRLSVWNEETKQERAKRLKASEEKAKKREADMEKKRARSNSGNRGAKSMAPTEAKKRRHNDEEGATSSSRRRSARIQRRTELAASDVFLPPSFLSFLPTERQADRDEQSMMASTRLEGLAECLDEEAAAHLHVLHGVRQMRFPTEEEKDRLLKKAKKKRQVEEAKKQKEVKAAARRLAAKRSAKGKGKRREDKNDSQQDIQPKSTPSRGSRSKVKPSMRRSTAGSEDDSDSLLFSGYESADGDEYAQYPSVMSAQHAPAMPLPAVSVPHFGELPRLYTSSGEGIHARPRLHDGLNSDDEDLSRRKAGPSRQRDSASRTPSPSPSLDSEGQMDEYFDFREMVEDAYAEGFFASIEHRDAVLKGEADPPPHIDEAMFRLHSRRLAEAAGDNVDSEEDDDDYSAIESASDAYDGAEYDSEYLSADEDDDGDEELTPGLDFETADSIEESNVFLGHPQGPGGDATLRREARGVVYDAGRYGYENAWGPFKPFRTQPAEMRNGRRGPFAGLNLMQLGLGAGAHDEDDDSSDGDIEEVVDMETLDAQAAADGVTWQPGQDEEDDLPATTQAPVLTNGTAAIAGSPLATTDEDDEDFSGSEDEEDDSDAAFSDDGLLPPFGGLGPHNFARMVAHVGAYSGSKVRNRLQDEREKRKAQQPQQPTLPARARVDWLLAESIMLVVHANLHYAIHRCGWGSGFMLPRGARGDGGGTSDGTNGRALVMPEIRGPLDACCHKRNRRLLYPHAGWGMSRGEEQPKGKVEGMAEEDSGEQEEGEEKQADRNDTPAVHDWANVESATWMGTYFFLDYPNFLRYNARLAEEVGKAKEPWAISSRPYGMDPNAPPYTGTSGPVAHELLHRAEATGDCLALRLTLKPADLQTPESEEGIADSASYGEEDPQFPTLRFIGRTYTHPDLDAAAAMRAQAADNGDESDPDDWDTDDPSPPVPTARGMAHGFVRPIYSEDPAQQRARYHAPTDRYLPLIVALQWRLTHAYDGADRWSLSGVQAGPPGTRAPIYGTWSDVERDDGSPLGPFAYFNVDSRPWREVERLRDEEHARREKVREGRRKRRLERETQLAMEGATGA</sequence>
<feature type="region of interest" description="Disordered" evidence="1">
    <location>
        <begin position="116"/>
        <end position="140"/>
    </location>
</feature>
<reference evidence="3 4" key="1">
    <citation type="journal article" date="2018" name="Mol. Biol. Evol.">
        <title>Broad Genomic Sampling Reveals a Smut Pathogenic Ancestry of the Fungal Clade Ustilaginomycotina.</title>
        <authorList>
            <person name="Kijpornyongpan T."/>
            <person name="Mondo S.J."/>
            <person name="Barry K."/>
            <person name="Sandor L."/>
            <person name="Lee J."/>
            <person name="Lipzen A."/>
            <person name="Pangilinan J."/>
            <person name="LaButti K."/>
            <person name="Hainaut M."/>
            <person name="Henrissat B."/>
            <person name="Grigoriev I.V."/>
            <person name="Spatafora J.W."/>
            <person name="Aime M.C."/>
        </authorList>
    </citation>
    <scope>NUCLEOTIDE SEQUENCE [LARGE SCALE GENOMIC DNA]</scope>
    <source>
        <strain evidence="3 4">MCA 5214</strain>
    </source>
</reference>
<dbReference type="PROSITE" id="PS50181">
    <property type="entry name" value="FBOX"/>
    <property type="match status" value="1"/>
</dbReference>
<feature type="compositionally biased region" description="Basic and acidic residues" evidence="1">
    <location>
        <begin position="175"/>
        <end position="200"/>
    </location>
</feature>
<dbReference type="SUPFAM" id="SSF81383">
    <property type="entry name" value="F-box domain"/>
    <property type="match status" value="1"/>
</dbReference>
<feature type="compositionally biased region" description="Polar residues" evidence="1">
    <location>
        <begin position="482"/>
        <end position="493"/>
    </location>
</feature>
<feature type="compositionally biased region" description="Acidic residues" evidence="1">
    <location>
        <begin position="749"/>
        <end position="767"/>
    </location>
</feature>
<feature type="compositionally biased region" description="Basic and acidic residues" evidence="1">
    <location>
        <begin position="326"/>
        <end position="338"/>
    </location>
</feature>
<feature type="compositionally biased region" description="Polar residues" evidence="1">
    <location>
        <begin position="363"/>
        <end position="375"/>
    </location>
</feature>
<feature type="region of interest" description="Disordered" evidence="1">
    <location>
        <begin position="175"/>
        <end position="243"/>
    </location>
</feature>
<dbReference type="RefSeq" id="XP_025363225.1">
    <property type="nucleotide sequence ID" value="XM_025505919.1"/>
</dbReference>
<dbReference type="Pfam" id="PF12937">
    <property type="entry name" value="F-box-like"/>
    <property type="match status" value="1"/>
</dbReference>
<dbReference type="AlphaFoldDB" id="A0A316UXG5"/>
<evidence type="ECO:0000313" key="4">
    <source>
        <dbReference type="Proteomes" id="UP000245884"/>
    </source>
</evidence>
<feature type="compositionally biased region" description="Acidic residues" evidence="1">
    <location>
        <begin position="1087"/>
        <end position="1100"/>
    </location>
</feature>
<feature type="compositionally biased region" description="Basic and acidic residues" evidence="1">
    <location>
        <begin position="805"/>
        <end position="814"/>
    </location>
</feature>
<dbReference type="Proteomes" id="UP000245884">
    <property type="component" value="Unassembled WGS sequence"/>
</dbReference>
<feature type="region of interest" description="Disordered" evidence="1">
    <location>
        <begin position="739"/>
        <end position="777"/>
    </location>
</feature>
<feature type="compositionally biased region" description="Acidic residues" evidence="1">
    <location>
        <begin position="923"/>
        <end position="935"/>
    </location>
</feature>
<dbReference type="CDD" id="cd09917">
    <property type="entry name" value="F-box_SF"/>
    <property type="match status" value="1"/>
</dbReference>
<dbReference type="InterPro" id="IPR001810">
    <property type="entry name" value="F-box_dom"/>
</dbReference>
<feature type="region of interest" description="Disordered" evidence="1">
    <location>
        <begin position="551"/>
        <end position="579"/>
    </location>
</feature>
<feature type="region of interest" description="Disordered" evidence="1">
    <location>
        <begin position="804"/>
        <end position="823"/>
    </location>
</feature>
<feature type="region of interest" description="Disordered" evidence="1">
    <location>
        <begin position="1080"/>
        <end position="1109"/>
    </location>
</feature>
<feature type="compositionally biased region" description="Basic residues" evidence="1">
    <location>
        <begin position="339"/>
        <end position="354"/>
    </location>
</feature>
<evidence type="ECO:0000256" key="1">
    <source>
        <dbReference type="SAM" id="MobiDB-lite"/>
    </source>
</evidence>
<feature type="compositionally biased region" description="Low complexity" evidence="1">
    <location>
        <begin position="768"/>
        <end position="777"/>
    </location>
</feature>
<dbReference type="EMBL" id="KZ819665">
    <property type="protein sequence ID" value="PWN28613.1"/>
    <property type="molecule type" value="Genomic_DNA"/>
</dbReference>
<feature type="compositionally biased region" description="Basic and acidic residues" evidence="1">
    <location>
        <begin position="911"/>
        <end position="922"/>
    </location>
</feature>
<evidence type="ECO:0000313" key="3">
    <source>
        <dbReference type="EMBL" id="PWN28613.1"/>
    </source>
</evidence>
<evidence type="ECO:0000259" key="2">
    <source>
        <dbReference type="PROSITE" id="PS50181"/>
    </source>
</evidence>
<feature type="compositionally biased region" description="Basic and acidic residues" evidence="1">
    <location>
        <begin position="121"/>
        <end position="135"/>
    </location>
</feature>
<accession>A0A316UXG5</accession>
<dbReference type="OrthoDB" id="3226064at2759"/>
<name>A0A316UXG5_9BASI</name>
<feature type="region of interest" description="Disordered" evidence="1">
    <location>
        <begin position="447"/>
        <end position="495"/>
    </location>
</feature>
<keyword evidence="4" id="KW-1185">Reference proteome</keyword>
<dbReference type="InterPro" id="IPR036047">
    <property type="entry name" value="F-box-like_dom_sf"/>
</dbReference>
<protein>
    <recommendedName>
        <fullName evidence="2">F-box domain-containing protein</fullName>
    </recommendedName>
</protein>
<feature type="compositionally biased region" description="Basic and acidic residues" evidence="1">
    <location>
        <begin position="1209"/>
        <end position="1221"/>
    </location>
</feature>
<gene>
    <name evidence="3" type="ORF">BDZ90DRAFT_231593</name>
</gene>
<feature type="region of interest" description="Disordered" evidence="1">
    <location>
        <begin position="906"/>
        <end position="944"/>
    </location>
</feature>
<feature type="domain" description="F-box" evidence="2">
    <location>
        <begin position="11"/>
        <end position="62"/>
    </location>
</feature>
<proteinExistence type="predicted"/>
<feature type="region of interest" description="Disordered" evidence="1">
    <location>
        <begin position="1209"/>
        <end position="1243"/>
    </location>
</feature>
<dbReference type="Gene3D" id="1.20.1280.50">
    <property type="match status" value="1"/>
</dbReference>
<dbReference type="GeneID" id="37027742"/>